<name>N0B127_9HYPH</name>
<evidence type="ECO:0000313" key="4">
    <source>
        <dbReference type="Proteomes" id="UP000005952"/>
    </source>
</evidence>
<dbReference type="InterPro" id="IPR001296">
    <property type="entry name" value="Glyco_trans_1"/>
</dbReference>
<accession>N0B127</accession>
<dbReference type="OrthoDB" id="9790710at2"/>
<sequence length="382" mass="42315">MRILTCIGDATSPTTWSGTPFHLFKAARRAGFIDAAWRLDPKRQRFHRSIWNVWSRVRHGQYGGFQYSAYFLRRLLDQADPIGNEAEIISHFPLFPPPNHGGTVSYYIDATLAQNFEEYGLAESCRVSRHVMADAIAREKAQYSAAKHIVCMSAWAARSVVERYGVSPAKVHVVPGGSNIDDQSIGNLTNIQPGSLSKLRLGFLGKDWKRKSLSFLLDVAEILRARNIDVEVAAAGFAPADGPRHHLLRTVGYIDKHRNPQRFLDFIQACHFVCLFSSAEAFGISNRESLRLGIPVLARNVGGISDTIPEGCGHLFAPDATATEVADVIANYLDEPDRHATLRARIRERASTFTWDAAVEKLMAIWSGSPAYSYAQASSTNA</sequence>
<dbReference type="PANTHER" id="PTHR46401">
    <property type="entry name" value="GLYCOSYLTRANSFERASE WBBK-RELATED"/>
    <property type="match status" value="1"/>
</dbReference>
<dbReference type="Pfam" id="PF00534">
    <property type="entry name" value="Glycos_transf_1"/>
    <property type="match status" value="1"/>
</dbReference>
<dbReference type="GO" id="GO:0016757">
    <property type="term" value="F:glycosyltransferase activity"/>
    <property type="evidence" value="ECO:0007669"/>
    <property type="project" value="InterPro"/>
</dbReference>
<keyword evidence="1 3" id="KW-0808">Transferase</keyword>
<dbReference type="Proteomes" id="UP000005952">
    <property type="component" value="Chromosome"/>
</dbReference>
<dbReference type="HOGENOM" id="CLU_723152_0_0_5"/>
<reference evidence="3 4" key="1">
    <citation type="journal article" date="2013" name="Genome Announc.">
        <title>Genome sequences for three denitrifying bacterial strains isolated from a uranium- and nitrate-contaminated subsurface environment.</title>
        <authorList>
            <person name="Venkatramanan R."/>
            <person name="Prakash O."/>
            <person name="Woyke T."/>
            <person name="Chain P."/>
            <person name="Goodwin L.A."/>
            <person name="Watson D."/>
            <person name="Brooks S."/>
            <person name="Kostka J.E."/>
            <person name="Green S.J."/>
        </authorList>
    </citation>
    <scope>NUCLEOTIDE SEQUENCE [LARGE SCALE GENOMIC DNA]</scope>
    <source>
        <strain evidence="3 4">1NES1</strain>
    </source>
</reference>
<dbReference type="eggNOG" id="COG0438">
    <property type="taxonomic scope" value="Bacteria"/>
</dbReference>
<evidence type="ECO:0000256" key="1">
    <source>
        <dbReference type="ARBA" id="ARBA00022679"/>
    </source>
</evidence>
<dbReference type="RefSeq" id="WP_015596665.1">
    <property type="nucleotide sequence ID" value="NC_021172.1"/>
</dbReference>
<dbReference type="GO" id="GO:0009103">
    <property type="term" value="P:lipopolysaccharide biosynthetic process"/>
    <property type="evidence" value="ECO:0007669"/>
    <property type="project" value="TreeGrafter"/>
</dbReference>
<dbReference type="AlphaFoldDB" id="N0B127"/>
<dbReference type="STRING" id="670307.HYPDE_24718"/>
<feature type="domain" description="Glycosyl transferase family 1" evidence="2">
    <location>
        <begin position="201"/>
        <end position="349"/>
    </location>
</feature>
<dbReference type="EMBL" id="CP005587">
    <property type="protein sequence ID" value="AGK56628.1"/>
    <property type="molecule type" value="Genomic_DNA"/>
</dbReference>
<evidence type="ECO:0000313" key="3">
    <source>
        <dbReference type="EMBL" id="AGK56628.1"/>
    </source>
</evidence>
<dbReference type="Gene3D" id="3.40.50.2000">
    <property type="entry name" value="Glycogen Phosphorylase B"/>
    <property type="match status" value="2"/>
</dbReference>
<proteinExistence type="predicted"/>
<dbReference type="SUPFAM" id="SSF53756">
    <property type="entry name" value="UDP-Glycosyltransferase/glycogen phosphorylase"/>
    <property type="match status" value="1"/>
</dbReference>
<dbReference type="PANTHER" id="PTHR46401:SF2">
    <property type="entry name" value="GLYCOSYLTRANSFERASE WBBK-RELATED"/>
    <property type="match status" value="1"/>
</dbReference>
<dbReference type="KEGG" id="hdt:HYPDE_24718"/>
<keyword evidence="4" id="KW-1185">Reference proteome</keyword>
<dbReference type="CDD" id="cd03801">
    <property type="entry name" value="GT4_PimA-like"/>
    <property type="match status" value="1"/>
</dbReference>
<gene>
    <name evidence="3" type="ORF">HYPDE_24718</name>
</gene>
<protein>
    <submittedName>
        <fullName evidence="3">Group 1 glycosyl transferase</fullName>
    </submittedName>
</protein>
<organism evidence="3 4">
    <name type="scientific">Hyphomicrobium denitrificans 1NES1</name>
    <dbReference type="NCBI Taxonomy" id="670307"/>
    <lineage>
        <taxon>Bacteria</taxon>
        <taxon>Pseudomonadati</taxon>
        <taxon>Pseudomonadota</taxon>
        <taxon>Alphaproteobacteria</taxon>
        <taxon>Hyphomicrobiales</taxon>
        <taxon>Hyphomicrobiaceae</taxon>
        <taxon>Hyphomicrobium</taxon>
    </lineage>
</organism>
<evidence type="ECO:0000259" key="2">
    <source>
        <dbReference type="Pfam" id="PF00534"/>
    </source>
</evidence>